<dbReference type="AlphaFoldDB" id="A0A1D8N545"/>
<accession>A0A1D8N545</accession>
<dbReference type="EMBL" id="CP017553">
    <property type="protein sequence ID" value="AOW00750.1"/>
    <property type="molecule type" value="Genomic_DNA"/>
</dbReference>
<name>A0A1D8N545_YARLL</name>
<dbReference type="GeneID" id="94582496"/>
<evidence type="ECO:0000313" key="2">
    <source>
        <dbReference type="Proteomes" id="UP000182444"/>
    </source>
</evidence>
<sequence length="107" mass="11970">MYILYIRNRIRVCHEMKPFIVSVSVSVSVSIRTCTFYTRTLPVVQSADPLSHLNLQFIHYKTQSPLSGSHLKCIAWPSSVTYSTHIDSDRTLQVGTLTGVIGSGGIW</sequence>
<dbReference type="RefSeq" id="XP_068137937.1">
    <property type="nucleotide sequence ID" value="XM_068281836.1"/>
</dbReference>
<protein>
    <submittedName>
        <fullName evidence="1">Uncharacterized protein</fullName>
    </submittedName>
</protein>
<proteinExistence type="predicted"/>
<evidence type="ECO:0000313" key="1">
    <source>
        <dbReference type="EMBL" id="AOW00750.1"/>
    </source>
</evidence>
<gene>
    <name evidence="1" type="ORF">YALI1_A16944g</name>
</gene>
<organism evidence="1 2">
    <name type="scientific">Yarrowia lipolytica</name>
    <name type="common">Candida lipolytica</name>
    <dbReference type="NCBI Taxonomy" id="4952"/>
    <lineage>
        <taxon>Eukaryota</taxon>
        <taxon>Fungi</taxon>
        <taxon>Dikarya</taxon>
        <taxon>Ascomycota</taxon>
        <taxon>Saccharomycotina</taxon>
        <taxon>Dipodascomycetes</taxon>
        <taxon>Dipodascales</taxon>
        <taxon>Dipodascales incertae sedis</taxon>
        <taxon>Yarrowia</taxon>
    </lineage>
</organism>
<reference evidence="1 2" key="1">
    <citation type="journal article" date="2016" name="PLoS ONE">
        <title>Sequence Assembly of Yarrowia lipolytica Strain W29/CLIB89 Shows Transposable Element Diversity.</title>
        <authorList>
            <person name="Magnan C."/>
            <person name="Yu J."/>
            <person name="Chang I."/>
            <person name="Jahn E."/>
            <person name="Kanomata Y."/>
            <person name="Wu J."/>
            <person name="Zeller M."/>
            <person name="Oakes M."/>
            <person name="Baldi P."/>
            <person name="Sandmeyer S."/>
        </authorList>
    </citation>
    <scope>NUCLEOTIDE SEQUENCE [LARGE SCALE GENOMIC DNA]</scope>
    <source>
        <strain evidence="2">CLIB89(W29)</strain>
    </source>
</reference>
<dbReference type="Proteomes" id="UP000182444">
    <property type="component" value="Chromosome 1A"/>
</dbReference>
<dbReference type="VEuPathDB" id="FungiDB:YALI1_A16944g"/>